<feature type="domain" description="2Fe-2S ferredoxin-type" evidence="13">
    <location>
        <begin position="470"/>
        <end position="557"/>
    </location>
</feature>
<dbReference type="SUPFAM" id="SSF63380">
    <property type="entry name" value="Riboflavin synthase domain-like"/>
    <property type="match status" value="1"/>
</dbReference>
<dbReference type="InterPro" id="IPR050415">
    <property type="entry name" value="MRET"/>
</dbReference>
<feature type="transmembrane region" description="Helical" evidence="12">
    <location>
        <begin position="125"/>
        <end position="149"/>
    </location>
</feature>
<dbReference type="InterPro" id="IPR012675">
    <property type="entry name" value="Beta-grasp_dom_sf"/>
</dbReference>
<dbReference type="Gene3D" id="2.40.30.10">
    <property type="entry name" value="Translation factors"/>
    <property type="match status" value="1"/>
</dbReference>
<evidence type="ECO:0000256" key="9">
    <source>
        <dbReference type="ARBA" id="ARBA00034078"/>
    </source>
</evidence>
<keyword evidence="12" id="KW-0472">Membrane</keyword>
<proteinExistence type="inferred from homology"/>
<dbReference type="InterPro" id="IPR008333">
    <property type="entry name" value="Cbr1-like_FAD-bd_dom"/>
</dbReference>
<dbReference type="SUPFAM" id="SSF54292">
    <property type="entry name" value="2Fe-2S ferredoxin-like"/>
    <property type="match status" value="1"/>
</dbReference>
<dbReference type="PROSITE" id="PS51085">
    <property type="entry name" value="2FE2S_FER_2"/>
    <property type="match status" value="1"/>
</dbReference>
<gene>
    <name evidence="15" type="ORF">DFR29_12123</name>
</gene>
<dbReference type="Proteomes" id="UP000295293">
    <property type="component" value="Unassembled WGS sequence"/>
</dbReference>
<dbReference type="Pfam" id="PF00111">
    <property type="entry name" value="Fer2"/>
    <property type="match status" value="1"/>
</dbReference>
<dbReference type="Pfam" id="PF00970">
    <property type="entry name" value="FAD_binding_6"/>
    <property type="match status" value="1"/>
</dbReference>
<feature type="domain" description="FAD-binding FR-type" evidence="14">
    <location>
        <begin position="199"/>
        <end position="303"/>
    </location>
</feature>
<protein>
    <submittedName>
        <fullName evidence="15">Ferredoxin-NADP reductase</fullName>
    </submittedName>
</protein>
<dbReference type="Pfam" id="PF00175">
    <property type="entry name" value="NAD_binding_1"/>
    <property type="match status" value="1"/>
</dbReference>
<keyword evidence="6" id="KW-0560">Oxidoreductase</keyword>
<dbReference type="PRINTS" id="PR00371">
    <property type="entry name" value="FPNCR"/>
</dbReference>
<evidence type="ECO:0000259" key="13">
    <source>
        <dbReference type="PROSITE" id="PS51085"/>
    </source>
</evidence>
<evidence type="ECO:0000313" key="15">
    <source>
        <dbReference type="EMBL" id="TDR38351.1"/>
    </source>
</evidence>
<dbReference type="InterPro" id="IPR001709">
    <property type="entry name" value="Flavoprot_Pyr_Nucl_cyt_Rdtase"/>
</dbReference>
<evidence type="ECO:0000256" key="1">
    <source>
        <dbReference type="ARBA" id="ARBA00001974"/>
    </source>
</evidence>
<comment type="similarity">
    <text evidence="10">In the N-terminal section; belongs to the FAD-binding oxidoreductase type 6 family.</text>
</comment>
<evidence type="ECO:0000313" key="16">
    <source>
        <dbReference type="Proteomes" id="UP000295293"/>
    </source>
</evidence>
<dbReference type="GO" id="GO:0046872">
    <property type="term" value="F:metal ion binding"/>
    <property type="evidence" value="ECO:0007669"/>
    <property type="project" value="UniProtKB-KW"/>
</dbReference>
<evidence type="ECO:0000256" key="12">
    <source>
        <dbReference type="SAM" id="Phobius"/>
    </source>
</evidence>
<dbReference type="InterPro" id="IPR039261">
    <property type="entry name" value="FNR_nucleotide-bd"/>
</dbReference>
<dbReference type="PRINTS" id="PR00406">
    <property type="entry name" value="CYTB5RDTASE"/>
</dbReference>
<evidence type="ECO:0000256" key="10">
    <source>
        <dbReference type="ARBA" id="ARBA00061434"/>
    </source>
</evidence>
<dbReference type="Gene3D" id="3.10.20.30">
    <property type="match status" value="1"/>
</dbReference>
<comment type="cofactor">
    <cofactor evidence="1">
        <name>FAD</name>
        <dbReference type="ChEBI" id="CHEBI:57692"/>
    </cofactor>
</comment>
<evidence type="ECO:0000256" key="7">
    <source>
        <dbReference type="ARBA" id="ARBA00023004"/>
    </source>
</evidence>
<feature type="region of interest" description="Disordered" evidence="11">
    <location>
        <begin position="441"/>
        <end position="467"/>
    </location>
</feature>
<name>A0A4R6YM00_9GAMM</name>
<dbReference type="PROSITE" id="PS00197">
    <property type="entry name" value="2FE2S_FER_1"/>
    <property type="match status" value="1"/>
</dbReference>
<dbReference type="PANTHER" id="PTHR47354">
    <property type="entry name" value="NADH OXIDOREDUCTASE HCR"/>
    <property type="match status" value="1"/>
</dbReference>
<dbReference type="InterPro" id="IPR006058">
    <property type="entry name" value="2Fe2S_fd_BS"/>
</dbReference>
<evidence type="ECO:0000256" key="8">
    <source>
        <dbReference type="ARBA" id="ARBA00023014"/>
    </source>
</evidence>
<dbReference type="InterPro" id="IPR017927">
    <property type="entry name" value="FAD-bd_FR_type"/>
</dbReference>
<organism evidence="15 16">
    <name type="scientific">Tahibacter aquaticus</name>
    <dbReference type="NCBI Taxonomy" id="520092"/>
    <lineage>
        <taxon>Bacteria</taxon>
        <taxon>Pseudomonadati</taxon>
        <taxon>Pseudomonadota</taxon>
        <taxon>Gammaproteobacteria</taxon>
        <taxon>Lysobacterales</taxon>
        <taxon>Rhodanobacteraceae</taxon>
        <taxon>Tahibacter</taxon>
    </lineage>
</organism>
<accession>A0A4R6YM00</accession>
<keyword evidence="16" id="KW-1185">Reference proteome</keyword>
<dbReference type="SUPFAM" id="SSF52343">
    <property type="entry name" value="Ferredoxin reductase-like, C-terminal NADP-linked domain"/>
    <property type="match status" value="1"/>
</dbReference>
<dbReference type="InterPro" id="IPR036010">
    <property type="entry name" value="2Fe-2S_ferredoxin-like_sf"/>
</dbReference>
<evidence type="ECO:0000256" key="11">
    <source>
        <dbReference type="SAM" id="MobiDB-lite"/>
    </source>
</evidence>
<dbReference type="GO" id="GO:0016491">
    <property type="term" value="F:oxidoreductase activity"/>
    <property type="evidence" value="ECO:0007669"/>
    <property type="project" value="UniProtKB-KW"/>
</dbReference>
<dbReference type="CDD" id="cd00207">
    <property type="entry name" value="fer2"/>
    <property type="match status" value="1"/>
</dbReference>
<keyword evidence="7" id="KW-0408">Iron</keyword>
<keyword evidence="12" id="KW-1133">Transmembrane helix</keyword>
<evidence type="ECO:0000256" key="6">
    <source>
        <dbReference type="ARBA" id="ARBA00023002"/>
    </source>
</evidence>
<evidence type="ECO:0000256" key="5">
    <source>
        <dbReference type="ARBA" id="ARBA00022827"/>
    </source>
</evidence>
<evidence type="ECO:0000256" key="2">
    <source>
        <dbReference type="ARBA" id="ARBA00022630"/>
    </source>
</evidence>
<keyword evidence="3" id="KW-0001">2Fe-2S</keyword>
<keyword evidence="5" id="KW-0274">FAD</keyword>
<sequence length="557" mass="60987">MMDDMMRQMGAPPRKELYPSLMEVEAFTPDKRQQFERLARERMKSGTALMSSGLEKLSAPSSEQDLPAMREATALMRQGVVQFDTGISSLQAISEGKPPRAVALDWFKQNMSLLPSADMQRPHGIFGLSGFHYFTMFLLLAFAATMIWINLKKMQRAQALAARLTPQPGAVLPERTLTPAAQSIPPSLLPEDAPSKSNAWTGLLRVVQIFEESPNVVTLRLTDPSGGSLPFRHLPGQFVTFTVKPNDQMVKRSYTIASSPTRRDYVEVTVKREEHGTVSGFLHSVRVGDTLQTTGPSGNFTFVGDGANSIVLISGGVGITPMMSVVRYLTDRSWPSDIFFIFGCRGEKDVIYREELEYLQRRHPNLHLAITAIDVASADWPYARGNITKELLSQAVPHIEIRRVHLCGPKPMMDALKPVLIELGVPLEQIKTEIFIGKERPATPPTLAEGVTGSEQSQPTTTPVEGAETAGVAVATFARSKRTALFPPSKTLLEVSEDVGVNIDYSCRVGTCGVCKVKLLSGSVTMEVQDSLDAADKENNIILACQAKTRGDVSVDA</sequence>
<keyword evidence="4" id="KW-0479">Metal-binding</keyword>
<dbReference type="GO" id="GO:0051537">
    <property type="term" value="F:2 iron, 2 sulfur cluster binding"/>
    <property type="evidence" value="ECO:0007669"/>
    <property type="project" value="UniProtKB-KW"/>
</dbReference>
<dbReference type="EMBL" id="SNZH01000021">
    <property type="protein sequence ID" value="TDR38351.1"/>
    <property type="molecule type" value="Genomic_DNA"/>
</dbReference>
<reference evidence="15 16" key="1">
    <citation type="submission" date="2019-03" db="EMBL/GenBank/DDBJ databases">
        <title>Genomic Encyclopedia of Type Strains, Phase IV (KMG-IV): sequencing the most valuable type-strain genomes for metagenomic binning, comparative biology and taxonomic classification.</title>
        <authorList>
            <person name="Goeker M."/>
        </authorList>
    </citation>
    <scope>NUCLEOTIDE SEQUENCE [LARGE SCALE GENOMIC DNA]</scope>
    <source>
        <strain evidence="15 16">DSM 21667</strain>
    </source>
</reference>
<evidence type="ECO:0000256" key="3">
    <source>
        <dbReference type="ARBA" id="ARBA00022714"/>
    </source>
</evidence>
<keyword evidence="12" id="KW-0812">Transmembrane</keyword>
<dbReference type="PANTHER" id="PTHR47354:SF6">
    <property type="entry name" value="NADH OXIDOREDUCTASE HCR"/>
    <property type="match status" value="1"/>
</dbReference>
<dbReference type="InterPro" id="IPR001433">
    <property type="entry name" value="OxRdtase_FAD/NAD-bd"/>
</dbReference>
<feature type="compositionally biased region" description="Polar residues" evidence="11">
    <location>
        <begin position="453"/>
        <end position="463"/>
    </location>
</feature>
<comment type="cofactor">
    <cofactor evidence="9">
        <name>[2Fe-2S] cluster</name>
        <dbReference type="ChEBI" id="CHEBI:190135"/>
    </cofactor>
</comment>
<dbReference type="PROSITE" id="PS51384">
    <property type="entry name" value="FAD_FR"/>
    <property type="match status" value="1"/>
</dbReference>
<dbReference type="InterPro" id="IPR017938">
    <property type="entry name" value="Riboflavin_synthase-like_b-brl"/>
</dbReference>
<dbReference type="CDD" id="cd06217">
    <property type="entry name" value="FNR_iron_sulfur_binding_3"/>
    <property type="match status" value="1"/>
</dbReference>
<evidence type="ECO:0000256" key="4">
    <source>
        <dbReference type="ARBA" id="ARBA00022723"/>
    </source>
</evidence>
<dbReference type="Gene3D" id="3.40.50.80">
    <property type="entry name" value="Nucleotide-binding domain of ferredoxin-NADP reductase (FNR) module"/>
    <property type="match status" value="1"/>
</dbReference>
<dbReference type="InterPro" id="IPR001041">
    <property type="entry name" value="2Fe-2S_ferredoxin-type"/>
</dbReference>
<keyword evidence="8" id="KW-0411">Iron-sulfur</keyword>
<keyword evidence="2" id="KW-0285">Flavoprotein</keyword>
<comment type="caution">
    <text evidence="15">The sequence shown here is derived from an EMBL/GenBank/DDBJ whole genome shotgun (WGS) entry which is preliminary data.</text>
</comment>
<evidence type="ECO:0000259" key="14">
    <source>
        <dbReference type="PROSITE" id="PS51384"/>
    </source>
</evidence>
<dbReference type="AlphaFoldDB" id="A0A4R6YM00"/>